<evidence type="ECO:0000313" key="1">
    <source>
        <dbReference type="EMBL" id="MBO8470274.1"/>
    </source>
</evidence>
<dbReference type="AlphaFoldDB" id="A0A9D9IEE0"/>
<sequence length="131" mass="15017">MLDGKVYERLHTEIAFDLHMGYHGDLTETVFAKLNIPLFSSRVNLSLWMPVVEFYSNTAESLAWQDPQVRSLKGTAIGKLYISTDIQLLRQTRTRPDIVVRAAIVTASEDTEKYARFFWANSTLLVHLNKN</sequence>
<reference evidence="1" key="1">
    <citation type="submission" date="2020-10" db="EMBL/GenBank/DDBJ databases">
        <authorList>
            <person name="Gilroy R."/>
        </authorList>
    </citation>
    <scope>NUCLEOTIDE SEQUENCE</scope>
    <source>
        <strain evidence="1">B2-22910</strain>
    </source>
</reference>
<evidence type="ECO:0000313" key="2">
    <source>
        <dbReference type="Proteomes" id="UP000823603"/>
    </source>
</evidence>
<name>A0A9D9IEE0_9BACT</name>
<proteinExistence type="predicted"/>
<reference evidence="1" key="2">
    <citation type="journal article" date="2021" name="PeerJ">
        <title>Extensive microbial diversity within the chicken gut microbiome revealed by metagenomics and culture.</title>
        <authorList>
            <person name="Gilroy R."/>
            <person name="Ravi A."/>
            <person name="Getino M."/>
            <person name="Pursley I."/>
            <person name="Horton D.L."/>
            <person name="Alikhan N.F."/>
            <person name="Baker D."/>
            <person name="Gharbi K."/>
            <person name="Hall N."/>
            <person name="Watson M."/>
            <person name="Adriaenssens E.M."/>
            <person name="Foster-Nyarko E."/>
            <person name="Jarju S."/>
            <person name="Secka A."/>
            <person name="Antonio M."/>
            <person name="Oren A."/>
            <person name="Chaudhuri R.R."/>
            <person name="La Ragione R."/>
            <person name="Hildebrand F."/>
            <person name="Pallen M.J."/>
        </authorList>
    </citation>
    <scope>NUCLEOTIDE SEQUENCE</scope>
    <source>
        <strain evidence="1">B2-22910</strain>
    </source>
</reference>
<organism evidence="1 2">
    <name type="scientific">Candidatus Cryptobacteroides faecavium</name>
    <dbReference type="NCBI Taxonomy" id="2840762"/>
    <lineage>
        <taxon>Bacteria</taxon>
        <taxon>Pseudomonadati</taxon>
        <taxon>Bacteroidota</taxon>
        <taxon>Bacteroidia</taxon>
        <taxon>Bacteroidales</taxon>
        <taxon>Candidatus Cryptobacteroides</taxon>
    </lineage>
</organism>
<protein>
    <submittedName>
        <fullName evidence="1">Uncharacterized protein</fullName>
    </submittedName>
</protein>
<accession>A0A9D9IEE0</accession>
<gene>
    <name evidence="1" type="ORF">IAB82_00570</name>
</gene>
<dbReference type="EMBL" id="JADIMB010000003">
    <property type="protein sequence ID" value="MBO8470274.1"/>
    <property type="molecule type" value="Genomic_DNA"/>
</dbReference>
<dbReference type="Proteomes" id="UP000823603">
    <property type="component" value="Unassembled WGS sequence"/>
</dbReference>
<comment type="caution">
    <text evidence="1">The sequence shown here is derived from an EMBL/GenBank/DDBJ whole genome shotgun (WGS) entry which is preliminary data.</text>
</comment>